<feature type="non-terminal residue" evidence="2">
    <location>
        <position position="1"/>
    </location>
</feature>
<name>A0ABD2R2C0_9SOLN</name>
<organism evidence="2 3">
    <name type="scientific">Solanum stoloniferum</name>
    <dbReference type="NCBI Taxonomy" id="62892"/>
    <lineage>
        <taxon>Eukaryota</taxon>
        <taxon>Viridiplantae</taxon>
        <taxon>Streptophyta</taxon>
        <taxon>Embryophyta</taxon>
        <taxon>Tracheophyta</taxon>
        <taxon>Spermatophyta</taxon>
        <taxon>Magnoliopsida</taxon>
        <taxon>eudicotyledons</taxon>
        <taxon>Gunneridae</taxon>
        <taxon>Pentapetalae</taxon>
        <taxon>asterids</taxon>
        <taxon>lamiids</taxon>
        <taxon>Solanales</taxon>
        <taxon>Solanaceae</taxon>
        <taxon>Solanoideae</taxon>
        <taxon>Solaneae</taxon>
        <taxon>Solanum</taxon>
    </lineage>
</organism>
<sequence>EIFHSSSPQKSTASSSPNPLRPLHLPARIAIAGEDSSRWPPSLLHLLSPPLLLTGQAKQLRRGKASDSSGSSVGEQPRRPSTTAAPAASTRRGHRRAVALAGDSPAASSSLFFFSCRRTAPAAATGQQQPARHTPATSVLAQQ</sequence>
<evidence type="ECO:0000313" key="2">
    <source>
        <dbReference type="EMBL" id="KAL3325928.1"/>
    </source>
</evidence>
<feature type="region of interest" description="Disordered" evidence="1">
    <location>
        <begin position="55"/>
        <end position="106"/>
    </location>
</feature>
<feature type="region of interest" description="Disordered" evidence="1">
    <location>
        <begin position="122"/>
        <end position="143"/>
    </location>
</feature>
<comment type="caution">
    <text evidence="2">The sequence shown here is derived from an EMBL/GenBank/DDBJ whole genome shotgun (WGS) entry which is preliminary data.</text>
</comment>
<dbReference type="EMBL" id="JBJKTR010000022">
    <property type="protein sequence ID" value="KAL3325928.1"/>
    <property type="molecule type" value="Genomic_DNA"/>
</dbReference>
<reference evidence="2 3" key="1">
    <citation type="submission" date="2024-05" db="EMBL/GenBank/DDBJ databases">
        <title>De novo assembly of an allotetraploid wild potato.</title>
        <authorList>
            <person name="Hosaka A.J."/>
        </authorList>
    </citation>
    <scope>NUCLEOTIDE SEQUENCE [LARGE SCALE GENOMIC DNA]</scope>
    <source>
        <tissue evidence="2">Young leaves</tissue>
    </source>
</reference>
<protein>
    <submittedName>
        <fullName evidence="2">Uncharacterized protein</fullName>
    </submittedName>
</protein>
<proteinExistence type="predicted"/>
<dbReference type="AlphaFoldDB" id="A0ABD2R2C0"/>
<dbReference type="Proteomes" id="UP001627284">
    <property type="component" value="Unassembled WGS sequence"/>
</dbReference>
<gene>
    <name evidence="2" type="ORF">AABB24_036907</name>
</gene>
<dbReference type="EMBL" id="JBJKTR010000022">
    <property type="protein sequence ID" value="KAL3325927.1"/>
    <property type="molecule type" value="Genomic_DNA"/>
</dbReference>
<evidence type="ECO:0000313" key="3">
    <source>
        <dbReference type="Proteomes" id="UP001627284"/>
    </source>
</evidence>
<feature type="compositionally biased region" description="Low complexity" evidence="1">
    <location>
        <begin position="79"/>
        <end position="90"/>
    </location>
</feature>
<feature type="compositionally biased region" description="Low complexity" evidence="1">
    <location>
        <begin position="1"/>
        <end position="16"/>
    </location>
</feature>
<feature type="region of interest" description="Disordered" evidence="1">
    <location>
        <begin position="1"/>
        <end position="22"/>
    </location>
</feature>
<evidence type="ECO:0000256" key="1">
    <source>
        <dbReference type="SAM" id="MobiDB-lite"/>
    </source>
</evidence>
<keyword evidence="3" id="KW-1185">Reference proteome</keyword>
<accession>A0ABD2R2C0</accession>
<feature type="compositionally biased region" description="Low complexity" evidence="1">
    <location>
        <begin position="122"/>
        <end position="132"/>
    </location>
</feature>